<dbReference type="STRING" id="1114965.Spaf_1162"/>
<keyword evidence="1" id="KW-0812">Transmembrane</keyword>
<evidence type="ECO:0000313" key="3">
    <source>
        <dbReference type="Proteomes" id="UP000002865"/>
    </source>
</evidence>
<accession>I1ZM74</accession>
<gene>
    <name evidence="2" type="ORF">Spaf_1162</name>
</gene>
<name>I1ZM74_STRPA</name>
<protein>
    <submittedName>
        <fullName evidence="2">Uncharacterized protein</fullName>
    </submittedName>
</protein>
<feature type="transmembrane region" description="Helical" evidence="1">
    <location>
        <begin position="7"/>
        <end position="27"/>
    </location>
</feature>
<reference evidence="2 3" key="1">
    <citation type="journal article" date="2012" name="PLoS ONE">
        <title>Complete Genome and Transcriptomes of Streptococcus parasanguinis FW213: Phylogenic Relations and Potential Virulence Mechanisms.</title>
        <authorList>
            <person name="Geng J."/>
            <person name="Chiu C.H."/>
            <person name="Tang P."/>
            <person name="Chen Y."/>
            <person name="Shieh H.R."/>
            <person name="Hu S."/>
            <person name="Chen Y.Y."/>
        </authorList>
    </citation>
    <scope>NUCLEOTIDE SEQUENCE [LARGE SCALE GENOMIC DNA]</scope>
    <source>
        <strain evidence="2 3">FW213</strain>
    </source>
</reference>
<sequence length="38" mass="4632">MQSITKTIILYLSKLSTFFIIFCHFLSKDTKVYKKEWE</sequence>
<dbReference type="KEGG" id="scf:Spaf_1162"/>
<keyword evidence="1" id="KW-0472">Membrane</keyword>
<dbReference type="AlphaFoldDB" id="I1ZM74"/>
<dbReference type="PaxDb" id="1114965-Spaf_1162"/>
<keyword evidence="1" id="KW-1133">Transmembrane helix</keyword>
<dbReference type="HOGENOM" id="CLU_3333680_0_0_9"/>
<dbReference type="EMBL" id="CP003122">
    <property type="protein sequence ID" value="AFJ26148.1"/>
    <property type="molecule type" value="Genomic_DNA"/>
</dbReference>
<dbReference type="Proteomes" id="UP000002865">
    <property type="component" value="Chromosome"/>
</dbReference>
<evidence type="ECO:0000256" key="1">
    <source>
        <dbReference type="SAM" id="Phobius"/>
    </source>
</evidence>
<organism evidence="2 3">
    <name type="scientific">Streptococcus parasanguinis FW213</name>
    <dbReference type="NCBI Taxonomy" id="1114965"/>
    <lineage>
        <taxon>Bacteria</taxon>
        <taxon>Bacillati</taxon>
        <taxon>Bacillota</taxon>
        <taxon>Bacilli</taxon>
        <taxon>Lactobacillales</taxon>
        <taxon>Streptococcaceae</taxon>
        <taxon>Streptococcus</taxon>
    </lineage>
</organism>
<evidence type="ECO:0000313" key="2">
    <source>
        <dbReference type="EMBL" id="AFJ26148.1"/>
    </source>
</evidence>
<proteinExistence type="predicted"/>